<protein>
    <submittedName>
        <fullName evidence="1">Putative terminase</fullName>
    </submittedName>
</protein>
<dbReference type="Gene3D" id="3.40.50.300">
    <property type="entry name" value="P-loop containing nucleotide triphosphate hydrolases"/>
    <property type="match status" value="1"/>
</dbReference>
<sequence>MQRIRIPNNWIPRHDQLALWAYLENGGKRACEVAHRRWGKDDVSLHFTATQAVNRVGNYWHMLPQFNQCRKAIWEAVNPRTGMKRIDEAFPDAIRATTRNTDMYIGFTNGASWQLVGSDNYNALVGSPPIGIVYSEYALSDPQSWAYLSPILEENDGWAIFISTSRGNNHLKKMIDFARVEPGWFGQILTAEDTPVFTRERLEAIRREMLATFGDETGEALFQQEYFCSFEGAIIGSYFGKQMTQARRDGRITSVPHQEGIEVDTFWDLGVDDSMTIWFIQHIGNKHHCIDYYENSGYGLEHYWKKMDEKPYRYGNHYMPHDANAREMTNAEIAQSRKEVAEELGIRPVIVVQRAKNINVIIQVQIPAARNMIGQCWFDEVKCAGGISALEAYRADYDEEKKKLDNRPYHDWSSHGASSFITFSTGYSGFKFEDWPQE</sequence>
<dbReference type="InterPro" id="IPR027417">
    <property type="entry name" value="P-loop_NTPase"/>
</dbReference>
<gene>
    <name evidence="3" type="ORF">MM415A00473_0019</name>
    <name evidence="2" type="ORF">MM415B00199_0054</name>
    <name evidence="1" type="ORF">TM448A01919_0002</name>
    <name evidence="4" type="ORF">TM448B01064_0011</name>
</gene>
<organism evidence="1">
    <name type="scientific">viral metagenome</name>
    <dbReference type="NCBI Taxonomy" id="1070528"/>
    <lineage>
        <taxon>unclassified sequences</taxon>
        <taxon>metagenomes</taxon>
        <taxon>organismal metagenomes</taxon>
    </lineage>
</organism>
<dbReference type="EMBL" id="MT141573">
    <property type="protein sequence ID" value="QJA67599.1"/>
    <property type="molecule type" value="Genomic_DNA"/>
</dbReference>
<name>A0A6H1ZTH9_9ZZZZ</name>
<evidence type="ECO:0000313" key="2">
    <source>
        <dbReference type="EMBL" id="QJA67599.1"/>
    </source>
</evidence>
<accession>A0A6H1ZTH9</accession>
<dbReference type="EMBL" id="MT144223">
    <property type="protein sequence ID" value="QJA50884.1"/>
    <property type="molecule type" value="Genomic_DNA"/>
</dbReference>
<dbReference type="AlphaFoldDB" id="A0A6H1ZTH9"/>
<dbReference type="EMBL" id="MT142474">
    <property type="protein sequence ID" value="QJA81925.1"/>
    <property type="molecule type" value="Genomic_DNA"/>
</dbReference>
<evidence type="ECO:0000313" key="4">
    <source>
        <dbReference type="EMBL" id="QJH97711.1"/>
    </source>
</evidence>
<reference evidence="1" key="1">
    <citation type="submission" date="2020-03" db="EMBL/GenBank/DDBJ databases">
        <title>The deep terrestrial virosphere.</title>
        <authorList>
            <person name="Holmfeldt K."/>
            <person name="Nilsson E."/>
            <person name="Simone D."/>
            <person name="Lopez-Fernandez M."/>
            <person name="Wu X."/>
            <person name="de Brujin I."/>
            <person name="Lundin D."/>
            <person name="Andersson A."/>
            <person name="Bertilsson S."/>
            <person name="Dopson M."/>
        </authorList>
    </citation>
    <scope>NUCLEOTIDE SEQUENCE</scope>
    <source>
        <strain evidence="3">MM415A00473</strain>
        <strain evidence="2">MM415B00199</strain>
        <strain evidence="1">TM448A01919</strain>
        <strain evidence="4">TM448B01064</strain>
    </source>
</reference>
<proteinExistence type="predicted"/>
<evidence type="ECO:0000313" key="1">
    <source>
        <dbReference type="EMBL" id="QJA50884.1"/>
    </source>
</evidence>
<dbReference type="EMBL" id="MT144698">
    <property type="protein sequence ID" value="QJH97711.1"/>
    <property type="molecule type" value="Genomic_DNA"/>
</dbReference>
<evidence type="ECO:0000313" key="3">
    <source>
        <dbReference type="EMBL" id="QJA81925.1"/>
    </source>
</evidence>